<gene>
    <name evidence="1" type="ORF">COLO4_04973</name>
</gene>
<comment type="caution">
    <text evidence="1">The sequence shown here is derived from an EMBL/GenBank/DDBJ whole genome shotgun (WGS) entry which is preliminary data.</text>
</comment>
<sequence length="168" mass="19395">MEISICDGHCPSHCISHLLSSQLLNYDRLSQTIVNCDRVHGVSAGEKMNPDQIGRNPSRAKIKPATVAIQERLHHNSFRIKREKTFRDGVLKGKKPSEMAFKVSMSQIYVHRKTRRMSVVKNHYYDARAHCDEHSYTTHVRRKVCRNYRRNWGNPVFSLENAFVASSS</sequence>
<proteinExistence type="predicted"/>
<dbReference type="Proteomes" id="UP000187203">
    <property type="component" value="Unassembled WGS sequence"/>
</dbReference>
<evidence type="ECO:0000313" key="1">
    <source>
        <dbReference type="EMBL" id="OMP09952.1"/>
    </source>
</evidence>
<reference evidence="2" key="1">
    <citation type="submission" date="2013-09" db="EMBL/GenBank/DDBJ databases">
        <title>Corchorus olitorius genome sequencing.</title>
        <authorList>
            <person name="Alam M."/>
            <person name="Haque M.S."/>
            <person name="Islam M.S."/>
            <person name="Emdad E.M."/>
            <person name="Islam M.M."/>
            <person name="Ahmed B."/>
            <person name="Halim A."/>
            <person name="Hossen Q.M.M."/>
            <person name="Hossain M.Z."/>
            <person name="Ahmed R."/>
            <person name="Khan M.M."/>
            <person name="Islam R."/>
            <person name="Rashid M.M."/>
            <person name="Khan S.A."/>
            <person name="Rahman M.S."/>
            <person name="Alam M."/>
            <person name="Yahiya A.S."/>
            <person name="Khan M.S."/>
            <person name="Azam M.S."/>
            <person name="Haque T."/>
            <person name="Lashkar M.Z.H."/>
            <person name="Akhand A.I."/>
            <person name="Morshed G."/>
            <person name="Roy S."/>
            <person name="Uddin K.S."/>
            <person name="Rabeya T."/>
            <person name="Hossain A.S."/>
            <person name="Chowdhury A."/>
            <person name="Snigdha A.R."/>
            <person name="Mortoza M.S."/>
            <person name="Matin S.A."/>
            <person name="Hoque S.M.E."/>
            <person name="Islam M.K."/>
            <person name="Roy D.K."/>
            <person name="Haider R."/>
            <person name="Moosa M.M."/>
            <person name="Elias S.M."/>
            <person name="Hasan A.M."/>
            <person name="Jahan S."/>
            <person name="Shafiuddin M."/>
            <person name="Mahmood N."/>
            <person name="Shommy N.S."/>
        </authorList>
    </citation>
    <scope>NUCLEOTIDE SEQUENCE [LARGE SCALE GENOMIC DNA]</scope>
    <source>
        <strain evidence="2">cv. O-4</strain>
    </source>
</reference>
<evidence type="ECO:0000313" key="2">
    <source>
        <dbReference type="Proteomes" id="UP000187203"/>
    </source>
</evidence>
<dbReference type="EMBL" id="AWUE01012100">
    <property type="protein sequence ID" value="OMP09952.1"/>
    <property type="molecule type" value="Genomic_DNA"/>
</dbReference>
<name>A0A1R3KS79_9ROSI</name>
<organism evidence="1 2">
    <name type="scientific">Corchorus olitorius</name>
    <dbReference type="NCBI Taxonomy" id="93759"/>
    <lineage>
        <taxon>Eukaryota</taxon>
        <taxon>Viridiplantae</taxon>
        <taxon>Streptophyta</taxon>
        <taxon>Embryophyta</taxon>
        <taxon>Tracheophyta</taxon>
        <taxon>Spermatophyta</taxon>
        <taxon>Magnoliopsida</taxon>
        <taxon>eudicotyledons</taxon>
        <taxon>Gunneridae</taxon>
        <taxon>Pentapetalae</taxon>
        <taxon>rosids</taxon>
        <taxon>malvids</taxon>
        <taxon>Malvales</taxon>
        <taxon>Malvaceae</taxon>
        <taxon>Grewioideae</taxon>
        <taxon>Apeibeae</taxon>
        <taxon>Corchorus</taxon>
    </lineage>
</organism>
<dbReference type="AlphaFoldDB" id="A0A1R3KS79"/>
<accession>A0A1R3KS79</accession>
<protein>
    <submittedName>
        <fullName evidence="1">Uncharacterized protein</fullName>
    </submittedName>
</protein>
<keyword evidence="2" id="KW-1185">Reference proteome</keyword>